<proteinExistence type="predicted"/>
<evidence type="ECO:0000313" key="3">
    <source>
        <dbReference type="Proteomes" id="UP000180246"/>
    </source>
</evidence>
<dbReference type="EMBL" id="JRYB01000001">
    <property type="protein sequence ID" value="OIJ41293.1"/>
    <property type="molecule type" value="Genomic_DNA"/>
</dbReference>
<accession>A0A1S2N8V3</accession>
<dbReference type="Proteomes" id="UP000180246">
    <property type="component" value="Unassembled WGS sequence"/>
</dbReference>
<sequence length="35" mass="3806">MHPLEYITIALAVVAVAARVSMFLPRPPKGPFKAL</sequence>
<keyword evidence="1" id="KW-1133">Transmembrane helix</keyword>
<keyword evidence="1" id="KW-0812">Transmembrane</keyword>
<dbReference type="AlphaFoldDB" id="A0A1S2N8V3"/>
<protein>
    <submittedName>
        <fullName evidence="2">Uncharacterized protein</fullName>
    </submittedName>
</protein>
<name>A0A1S2N8V3_9BURK</name>
<evidence type="ECO:0000256" key="1">
    <source>
        <dbReference type="SAM" id="Phobius"/>
    </source>
</evidence>
<feature type="transmembrane region" description="Helical" evidence="1">
    <location>
        <begin position="6"/>
        <end position="24"/>
    </location>
</feature>
<gene>
    <name evidence="2" type="ORF">LO55_376</name>
</gene>
<keyword evidence="1" id="KW-0472">Membrane</keyword>
<organism evidence="2 3">
    <name type="scientific">Massilia timonae</name>
    <dbReference type="NCBI Taxonomy" id="47229"/>
    <lineage>
        <taxon>Bacteria</taxon>
        <taxon>Pseudomonadati</taxon>
        <taxon>Pseudomonadota</taxon>
        <taxon>Betaproteobacteria</taxon>
        <taxon>Burkholderiales</taxon>
        <taxon>Oxalobacteraceae</taxon>
        <taxon>Telluria group</taxon>
        <taxon>Massilia</taxon>
    </lineage>
</organism>
<comment type="caution">
    <text evidence="2">The sequence shown here is derived from an EMBL/GenBank/DDBJ whole genome shotgun (WGS) entry which is preliminary data.</text>
</comment>
<evidence type="ECO:0000313" key="2">
    <source>
        <dbReference type="EMBL" id="OIJ41293.1"/>
    </source>
</evidence>
<reference evidence="2 3" key="1">
    <citation type="submission" date="2014-10" db="EMBL/GenBank/DDBJ databases">
        <authorList>
            <person name="Seo M.-J."/>
            <person name="Seok Y.J."/>
            <person name="Cha I.-T."/>
        </authorList>
    </citation>
    <scope>NUCLEOTIDE SEQUENCE [LARGE SCALE GENOMIC DNA]</scope>
    <source>
        <strain evidence="2 3">NEU</strain>
    </source>
</reference>